<evidence type="ECO:0000313" key="3">
    <source>
        <dbReference type="Proteomes" id="UP001333102"/>
    </source>
</evidence>
<sequence>MRQLGWSLLALVVSVALGVWVLDFTGVIDLGGAVMAQLRQVPVVADYIDASERVRRLDEEQAAAQAALEQMRQELEAQRQALAAQAEALARREMELQAREAQLEERARSLAEREQALAAAAEQERYYRELIEAVGQMRPEEAAPIIERLDLELARRLLGSMEPRRAGSILGKMDPQYASRLLAAVDGSLTPAR</sequence>
<reference evidence="3" key="1">
    <citation type="submission" date="2023-12" db="EMBL/GenBank/DDBJ databases">
        <title>Novel isolates from deep terrestrial aquifers shed light on the physiology and ecology of the class Limnochordia.</title>
        <authorList>
            <person name="Karnachuk O.V."/>
            <person name="Lukina A.P."/>
            <person name="Avakyan M.R."/>
            <person name="Kadnikov V."/>
            <person name="Begmatov S."/>
            <person name="Beletsky A.V."/>
            <person name="Mardanov A.V."/>
            <person name="Ravin N.V."/>
        </authorList>
    </citation>
    <scope>NUCLEOTIDE SEQUENCE [LARGE SCALE GENOMIC DNA]</scope>
    <source>
        <strain evidence="3">LN</strain>
    </source>
</reference>
<dbReference type="RefSeq" id="WP_324667581.1">
    <property type="nucleotide sequence ID" value="NZ_CP141614.1"/>
</dbReference>
<protein>
    <recommendedName>
        <fullName evidence="4">Flagellar motility protein MotE (MotC chaperone)</fullName>
    </recommendedName>
</protein>
<keyword evidence="3" id="KW-1185">Reference proteome</keyword>
<name>A0ABZ1BLK4_9FIRM</name>
<evidence type="ECO:0008006" key="4">
    <source>
        <dbReference type="Google" id="ProtNLM"/>
    </source>
</evidence>
<keyword evidence="1" id="KW-0175">Coiled coil</keyword>
<dbReference type="SUPFAM" id="SSF158791">
    <property type="entry name" value="MgtE N-terminal domain-like"/>
    <property type="match status" value="1"/>
</dbReference>
<organism evidence="2 3">
    <name type="scientific">Geochorda subterranea</name>
    <dbReference type="NCBI Taxonomy" id="3109564"/>
    <lineage>
        <taxon>Bacteria</taxon>
        <taxon>Bacillati</taxon>
        <taxon>Bacillota</taxon>
        <taxon>Limnochordia</taxon>
        <taxon>Limnochordales</taxon>
        <taxon>Geochordaceae</taxon>
        <taxon>Geochorda</taxon>
    </lineage>
</organism>
<gene>
    <name evidence="2" type="ORF">VLY81_07685</name>
</gene>
<dbReference type="Proteomes" id="UP001333102">
    <property type="component" value="Chromosome"/>
</dbReference>
<feature type="coiled-coil region" evidence="1">
    <location>
        <begin position="54"/>
        <end position="124"/>
    </location>
</feature>
<dbReference type="EMBL" id="CP141614">
    <property type="protein sequence ID" value="WRP13336.1"/>
    <property type="molecule type" value="Genomic_DNA"/>
</dbReference>
<proteinExistence type="predicted"/>
<dbReference type="Gene3D" id="6.10.250.3150">
    <property type="match status" value="1"/>
</dbReference>
<evidence type="ECO:0000256" key="1">
    <source>
        <dbReference type="SAM" id="Coils"/>
    </source>
</evidence>
<evidence type="ECO:0000313" key="2">
    <source>
        <dbReference type="EMBL" id="WRP13336.1"/>
    </source>
</evidence>
<accession>A0ABZ1BLK4</accession>